<dbReference type="Proteomes" id="UP000291088">
    <property type="component" value="Unassembled WGS sequence"/>
</dbReference>
<evidence type="ECO:0000259" key="1">
    <source>
        <dbReference type="Pfam" id="PF09836"/>
    </source>
</evidence>
<reference evidence="2 3" key="1">
    <citation type="submission" date="2019-01" db="EMBL/GenBank/DDBJ databases">
        <authorList>
            <person name="Deng T."/>
        </authorList>
    </citation>
    <scope>NUCLEOTIDE SEQUENCE [LARGE SCALE GENOMIC DNA]</scope>
    <source>
        <strain evidence="2 3">F8825</strain>
    </source>
</reference>
<sequence length="254" mass="26750">MTSQAIFSAALVSTDPSAPDGLTAWNGAPDRRFGVYRNNVMVGLTAALQSRFPVVEKLVGADFFAAMARAFITAHPPLSPLLLAYGDALPTFVEGFEPAASLPYLADVARLEIARSRAYHAADAAPLDPATLAAIPPESLASLRFGPHPSLTILRSFHPIVTIWAMNAGEAEPAPITVWRGEDAVVVRPEMLVEVRRLPPGGAVFLQSLADGAPLGDAAVRAMEASADFDLPANLAGLFEAGLFTAIEAPEELP</sequence>
<dbReference type="InterPro" id="IPR044922">
    <property type="entry name" value="DUF2063_N_sf"/>
</dbReference>
<proteinExistence type="predicted"/>
<dbReference type="InterPro" id="IPR018640">
    <property type="entry name" value="DUF2063"/>
</dbReference>
<accession>A0A4Q2TYX0</accession>
<evidence type="ECO:0000313" key="2">
    <source>
        <dbReference type="EMBL" id="RYC27332.1"/>
    </source>
</evidence>
<dbReference type="AlphaFoldDB" id="A0A4Q2TYX0"/>
<evidence type="ECO:0000313" key="3">
    <source>
        <dbReference type="Proteomes" id="UP000291088"/>
    </source>
</evidence>
<name>A0A4Q2TYX0_9HYPH</name>
<dbReference type="RefSeq" id="WP_129330264.1">
    <property type="nucleotide sequence ID" value="NZ_SDVB01000042.1"/>
</dbReference>
<gene>
    <name evidence="2" type="ORF">EUU22_01020</name>
</gene>
<protein>
    <submittedName>
        <fullName evidence="2">DUF2063 domain-containing protein</fullName>
    </submittedName>
</protein>
<keyword evidence="3" id="KW-1185">Reference proteome</keyword>
<dbReference type="Pfam" id="PF09836">
    <property type="entry name" value="DUF2063"/>
    <property type="match status" value="1"/>
</dbReference>
<dbReference type="Gene3D" id="1.10.150.690">
    <property type="entry name" value="DUF2063"/>
    <property type="match status" value="1"/>
</dbReference>
<organism evidence="2 3">
    <name type="scientific">Ciceribacter ferrooxidans</name>
    <dbReference type="NCBI Taxonomy" id="2509717"/>
    <lineage>
        <taxon>Bacteria</taxon>
        <taxon>Pseudomonadati</taxon>
        <taxon>Pseudomonadota</taxon>
        <taxon>Alphaproteobacteria</taxon>
        <taxon>Hyphomicrobiales</taxon>
        <taxon>Rhizobiaceae</taxon>
        <taxon>Ciceribacter</taxon>
    </lineage>
</organism>
<feature type="domain" description="Putative DNA-binding" evidence="1">
    <location>
        <begin position="4"/>
        <end position="93"/>
    </location>
</feature>
<comment type="caution">
    <text evidence="2">The sequence shown here is derived from an EMBL/GenBank/DDBJ whole genome shotgun (WGS) entry which is preliminary data.</text>
</comment>
<dbReference type="EMBL" id="SDVB01000042">
    <property type="protein sequence ID" value="RYC27332.1"/>
    <property type="molecule type" value="Genomic_DNA"/>
</dbReference>
<dbReference type="OrthoDB" id="4146344at2"/>